<organism evidence="8 9">
    <name type="scientific">Leviviridae sp</name>
    <dbReference type="NCBI Taxonomy" id="2027243"/>
    <lineage>
        <taxon>Viruses</taxon>
        <taxon>Riboviria</taxon>
        <taxon>Orthornavirae</taxon>
        <taxon>Lenarviricota</taxon>
        <taxon>Leviviricetes</taxon>
        <taxon>Norzivirales</taxon>
        <taxon>Fiersviridae</taxon>
    </lineage>
</organism>
<keyword evidence="2" id="KW-0945">Host-virus interaction</keyword>
<evidence type="ECO:0000256" key="1">
    <source>
        <dbReference type="ARBA" id="ARBA00004328"/>
    </source>
</evidence>
<dbReference type="InterPro" id="IPR005563">
    <property type="entry name" value="A_protein"/>
</dbReference>
<evidence type="ECO:0000313" key="8">
    <source>
        <dbReference type="EMBL" id="UJQ85821.1"/>
    </source>
</evidence>
<sequence>MNIKQAFEYTTRSELYWENGWQYREVKHPVVTTGRITDQRAIPSFDSFARASLIKGDHVHALPYWAEKVTSVIPACPGELRLAVYMPEGVQPSFGYPAFRQGWTLTQRVWHLDGDFGGYLPWEVPALRTWSEAELTFLKKAADTKALAGAKRASLNLANIIRERRETLEMLKGRVSSIARSAEELQRQALNEWKDAKGRNRRRVAQKWANRHLEVVFGMLPLMSDIEDAVKVFSQEVIVTHIKTRGTHSTEVADKVDESFLLTSFPGCDGAGYWDAPRAYRKGQRIQRLSVRTALRFEIKEQWLQNAIDKGFSPVGFAFDAIPLSFVSGWVSNFDQWVRTLEPLIGLEFTTGSRSVKRSADANGHVSVFPVQSVDRPLVMPLRIPTGEYALQRVRWDREVLSALPESALQWQNNLDWFSVTAGVSLAVQRYLKPLKRLLKEKRFEYKAPPARPELGAIPYA</sequence>
<evidence type="ECO:0000256" key="4">
    <source>
        <dbReference type="ARBA" id="ARBA00022844"/>
    </source>
</evidence>
<accession>A0ABY3SSN5</accession>
<reference evidence="8" key="1">
    <citation type="submission" date="2021-05" db="EMBL/GenBank/DDBJ databases">
        <authorList>
            <person name="Chen Y.-M."/>
            <person name="Zhang Y.-Z."/>
        </authorList>
    </citation>
    <scope>NUCLEOTIDE SEQUENCE</scope>
    <source>
        <strain evidence="8">358R-k141_70046</strain>
    </source>
</reference>
<evidence type="ECO:0000256" key="3">
    <source>
        <dbReference type="ARBA" id="ARBA00022804"/>
    </source>
</evidence>
<keyword evidence="5" id="KW-1175">Viral attachment to host cell pilus</keyword>
<name>A0ABY3SSN5_9VIRU</name>
<keyword evidence="6" id="KW-1160">Virus entry into host cell</keyword>
<comment type="subcellular location">
    <subcellularLocation>
        <location evidence="1">Virion</location>
    </subcellularLocation>
</comment>
<dbReference type="Proteomes" id="UP001057851">
    <property type="component" value="Segment"/>
</dbReference>
<comment type="similarity">
    <text evidence="7">Belongs to the Leviviricetes maturation protein family.</text>
</comment>
<protein>
    <submittedName>
        <fullName evidence="8">Maturation protein</fullName>
    </submittedName>
</protein>
<keyword evidence="4" id="KW-0946">Virion</keyword>
<proteinExistence type="inferred from homology"/>
<dbReference type="Pfam" id="PF03863">
    <property type="entry name" value="Phage_mat-A"/>
    <property type="match status" value="1"/>
</dbReference>
<evidence type="ECO:0000256" key="7">
    <source>
        <dbReference type="ARBA" id="ARBA00035110"/>
    </source>
</evidence>
<evidence type="ECO:0000256" key="6">
    <source>
        <dbReference type="ARBA" id="ARBA00023296"/>
    </source>
</evidence>
<keyword evidence="3" id="KW-1161">Viral attachment to host cell</keyword>
<dbReference type="EMBL" id="MZ679793">
    <property type="protein sequence ID" value="UJQ85821.1"/>
    <property type="molecule type" value="Genomic_RNA"/>
</dbReference>
<evidence type="ECO:0000256" key="5">
    <source>
        <dbReference type="ARBA" id="ARBA00023104"/>
    </source>
</evidence>
<evidence type="ECO:0000256" key="2">
    <source>
        <dbReference type="ARBA" id="ARBA00022581"/>
    </source>
</evidence>
<evidence type="ECO:0000313" key="9">
    <source>
        <dbReference type="Proteomes" id="UP001057851"/>
    </source>
</evidence>
<keyword evidence="9" id="KW-1185">Reference proteome</keyword>
<reference evidence="8" key="2">
    <citation type="journal article" date="2022" name="Nat. Microbiol.">
        <title>RNA viromes from terrestrial sites across China expand environmental viral diversity.</title>
        <authorList>
            <person name="Chiapello M."/>
            <person name="Rodriguez-Romero J."/>
            <person name="Ayllon M.A."/>
            <person name="Turina M."/>
        </authorList>
    </citation>
    <scope>NUCLEOTIDE SEQUENCE</scope>
    <source>
        <strain evidence="8">358R-k141_70046</strain>
    </source>
</reference>